<feature type="region of interest" description="Disordered" evidence="1">
    <location>
        <begin position="22"/>
        <end position="52"/>
    </location>
</feature>
<gene>
    <name evidence="2" type="ORF">WUBG_16430</name>
</gene>
<dbReference type="EMBL" id="ADBV01015684">
    <property type="protein sequence ID" value="EJW72662.1"/>
    <property type="molecule type" value="Genomic_DNA"/>
</dbReference>
<dbReference type="AlphaFoldDB" id="J9E6Q9"/>
<name>J9E6Q9_WUCBA</name>
<evidence type="ECO:0000256" key="1">
    <source>
        <dbReference type="SAM" id="MobiDB-lite"/>
    </source>
</evidence>
<dbReference type="Proteomes" id="UP000004810">
    <property type="component" value="Unassembled WGS sequence"/>
</dbReference>
<sequence length="111" mass="12366">MADIPRRLPRTEVSSMIAVGGDGLSSFTQKARSTRGSGQRTSSSPGNYGRKQKKKIDIVSYMAILPIKSAEVSSSMRQDLHQFGVLRTPQPPMQCTFLSPLFIFTFLTFMY</sequence>
<protein>
    <submittedName>
        <fullName evidence="2">Uncharacterized protein</fullName>
    </submittedName>
</protein>
<feature type="compositionally biased region" description="Low complexity" evidence="1">
    <location>
        <begin position="34"/>
        <end position="44"/>
    </location>
</feature>
<organism evidence="2 3">
    <name type="scientific">Wuchereria bancrofti</name>
    <dbReference type="NCBI Taxonomy" id="6293"/>
    <lineage>
        <taxon>Eukaryota</taxon>
        <taxon>Metazoa</taxon>
        <taxon>Ecdysozoa</taxon>
        <taxon>Nematoda</taxon>
        <taxon>Chromadorea</taxon>
        <taxon>Rhabditida</taxon>
        <taxon>Spirurina</taxon>
        <taxon>Spiruromorpha</taxon>
        <taxon>Filarioidea</taxon>
        <taxon>Onchocercidae</taxon>
        <taxon>Wuchereria</taxon>
    </lineage>
</organism>
<evidence type="ECO:0000313" key="2">
    <source>
        <dbReference type="EMBL" id="EJW72662.1"/>
    </source>
</evidence>
<reference evidence="3" key="1">
    <citation type="submission" date="2012-08" db="EMBL/GenBank/DDBJ databases">
        <title>The Genome Sequence of Wuchereria bancrofti.</title>
        <authorList>
            <person name="Nutman T.B."/>
            <person name="Fink D.L."/>
            <person name="Russ C."/>
            <person name="Young S."/>
            <person name="Zeng Q."/>
            <person name="Koehrsen M."/>
            <person name="Alvarado L."/>
            <person name="Berlin A."/>
            <person name="Chapman S.B."/>
            <person name="Chen Z."/>
            <person name="Freedman E."/>
            <person name="Gellesch M."/>
            <person name="Goldberg J."/>
            <person name="Griggs A."/>
            <person name="Gujja S."/>
            <person name="Heilman E.R."/>
            <person name="Heiman D."/>
            <person name="Hepburn T."/>
            <person name="Howarth C."/>
            <person name="Jen D."/>
            <person name="Larson L."/>
            <person name="Lewis B."/>
            <person name="Mehta T."/>
            <person name="Park D."/>
            <person name="Pearson M."/>
            <person name="Roberts A."/>
            <person name="Saif S."/>
            <person name="Shea T."/>
            <person name="Shenoy N."/>
            <person name="Sisk P."/>
            <person name="Stolte C."/>
            <person name="Sykes S."/>
            <person name="Walk T."/>
            <person name="White J."/>
            <person name="Yandava C."/>
            <person name="Haas B."/>
            <person name="Henn M.R."/>
            <person name="Nusbaum C."/>
            <person name="Birren B."/>
        </authorList>
    </citation>
    <scope>NUCLEOTIDE SEQUENCE [LARGE SCALE GENOMIC DNA]</scope>
    <source>
        <strain evidence="3">NA</strain>
    </source>
</reference>
<comment type="caution">
    <text evidence="2">The sequence shown here is derived from an EMBL/GenBank/DDBJ whole genome shotgun (WGS) entry which is preliminary data.</text>
</comment>
<proteinExistence type="predicted"/>
<accession>J9E6Q9</accession>
<evidence type="ECO:0000313" key="3">
    <source>
        <dbReference type="Proteomes" id="UP000004810"/>
    </source>
</evidence>